<dbReference type="GO" id="GO:0003924">
    <property type="term" value="F:GTPase activity"/>
    <property type="evidence" value="ECO:0007669"/>
    <property type="project" value="UniProtKB-UniRule"/>
</dbReference>
<dbReference type="EC" id="3.6.-.-" evidence="11"/>
<dbReference type="FunFam" id="3.30.1360.120:FF:000001">
    <property type="entry name" value="tRNA modification GTPase MnmE"/>
    <property type="match status" value="1"/>
</dbReference>
<evidence type="ECO:0000256" key="4">
    <source>
        <dbReference type="ARBA" id="ARBA00022694"/>
    </source>
</evidence>
<comment type="subunit">
    <text evidence="11">Homodimer. Heterotetramer of two MnmE and two MnmG subunits.</text>
</comment>
<dbReference type="InterPro" id="IPR031168">
    <property type="entry name" value="G_TrmE"/>
</dbReference>
<keyword evidence="6 11" id="KW-0547">Nucleotide-binding</keyword>
<sequence>MPFAVQLSSEYTHLARAIMIAQDTIAAQATAPGRGGVGIIRISGTGAKQVAEKILGKCPKTRYAEYLPFNTLAGEQLDQGIALFFQGPNSFTGEDVLELQGHGGPVVIDMLLKEISQIDGVRLAKPGEFSERAFMNDKLDLTQAEAIADLINATSEQAAKSALHSLQGDFSKHINVLVEQVIHLRMYVEAAIDFPDEEIDFLSDGKVSGDLQAIIDQLAEVRQQAKQGSIMREGMRVVIAGRPNAGKSSLLNALAGREAAIVTDIAGTTRDVLREHIHIDGMPLHIIDTAGLRESPDKVEQIGIERAWEEISGADHVLFMVDGTETLETDPIKIWPEFMEKLPKGIDITVIRNKIDLCGEQQGLCQQDNYPVLRLSAQANAGVDILREHLKACIGFTGANEGGFMARRRHLDALERAAEHLEIGQTQLEMHIAGEILAEELRLTQQYLNEITGEFTSDDLLGKIFSSFCIGK</sequence>
<evidence type="ECO:0000256" key="8">
    <source>
        <dbReference type="ARBA" id="ARBA00022842"/>
    </source>
</evidence>
<evidence type="ECO:0000256" key="7">
    <source>
        <dbReference type="ARBA" id="ARBA00022801"/>
    </source>
</evidence>
<feature type="binding site" evidence="11">
    <location>
        <position position="268"/>
    </location>
    <ligand>
        <name>K(+)</name>
        <dbReference type="ChEBI" id="CHEBI:29103"/>
    </ligand>
</feature>
<dbReference type="HAMAP" id="MF_00379">
    <property type="entry name" value="GTPase_MnmE"/>
    <property type="match status" value="1"/>
</dbReference>
<dbReference type="InterPro" id="IPR005225">
    <property type="entry name" value="Small_GTP-bd"/>
</dbReference>
<dbReference type="CDD" id="cd04164">
    <property type="entry name" value="trmE"/>
    <property type="match status" value="1"/>
</dbReference>
<dbReference type="GO" id="GO:0046872">
    <property type="term" value="F:metal ion binding"/>
    <property type="evidence" value="ECO:0007669"/>
    <property type="project" value="UniProtKB-KW"/>
</dbReference>
<dbReference type="NCBIfam" id="TIGR00450">
    <property type="entry name" value="mnmE_trmE_thdF"/>
    <property type="match status" value="1"/>
</dbReference>
<keyword evidence="4 11" id="KW-0819">tRNA processing</keyword>
<organism evidence="14 15">
    <name type="scientific">Pseudoalteromonas luteoviolacea S4054</name>
    <dbReference type="NCBI Taxonomy" id="1129367"/>
    <lineage>
        <taxon>Bacteria</taxon>
        <taxon>Pseudomonadati</taxon>
        <taxon>Pseudomonadota</taxon>
        <taxon>Gammaproteobacteria</taxon>
        <taxon>Alteromonadales</taxon>
        <taxon>Pseudoalteromonadaceae</taxon>
        <taxon>Pseudoalteromonas</taxon>
    </lineage>
</organism>
<feature type="binding site" evidence="11">
    <location>
        <position position="244"/>
    </location>
    <ligand>
        <name>K(+)</name>
        <dbReference type="ChEBI" id="CHEBI:29103"/>
    </ligand>
</feature>
<proteinExistence type="inferred from homology"/>
<evidence type="ECO:0000256" key="2">
    <source>
        <dbReference type="ARBA" id="ARBA00011043"/>
    </source>
</evidence>
<comment type="subcellular location">
    <subcellularLocation>
        <location evidence="1 11">Cytoplasm</location>
    </subcellularLocation>
</comment>
<evidence type="ECO:0000256" key="9">
    <source>
        <dbReference type="ARBA" id="ARBA00022958"/>
    </source>
</evidence>
<feature type="binding site" evidence="11">
    <location>
        <position position="472"/>
    </location>
    <ligand>
        <name>(6S)-5-formyl-5,6,7,8-tetrahydrofolate</name>
        <dbReference type="ChEBI" id="CHEBI:57457"/>
    </ligand>
</feature>
<dbReference type="GO" id="GO:0002098">
    <property type="term" value="P:tRNA wobble uridine modification"/>
    <property type="evidence" value="ECO:0007669"/>
    <property type="project" value="TreeGrafter"/>
</dbReference>
<comment type="similarity">
    <text evidence="2 11 12">Belongs to the TRAFAC class TrmE-Era-EngA-EngB-Septin-like GTPase superfamily. TrmE GTPase family.</text>
</comment>
<dbReference type="FunFam" id="3.40.50.300:FF:000249">
    <property type="entry name" value="tRNA modification GTPase MnmE"/>
    <property type="match status" value="1"/>
</dbReference>
<dbReference type="InterPro" id="IPR004520">
    <property type="entry name" value="GTPase_MnmE"/>
</dbReference>
<comment type="cofactor">
    <cofactor evidence="11">
        <name>K(+)</name>
        <dbReference type="ChEBI" id="CHEBI:29103"/>
    </cofactor>
    <text evidence="11">Binds 1 potassium ion per subunit.</text>
</comment>
<dbReference type="GO" id="GO:0005829">
    <property type="term" value="C:cytosol"/>
    <property type="evidence" value="ECO:0007669"/>
    <property type="project" value="TreeGrafter"/>
</dbReference>
<evidence type="ECO:0000259" key="13">
    <source>
        <dbReference type="PROSITE" id="PS51709"/>
    </source>
</evidence>
<feature type="binding site" evidence="11">
    <location>
        <position position="41"/>
    </location>
    <ligand>
        <name>(6S)-5-formyl-5,6,7,8-tetrahydrofolate</name>
        <dbReference type="ChEBI" id="CHEBI:57457"/>
    </ligand>
</feature>
<gene>
    <name evidence="11 14" type="primary">trmE</name>
    <name evidence="11" type="synonym">mnmE</name>
    <name evidence="14" type="ORF">N479_01965</name>
</gene>
<dbReference type="Gene3D" id="3.30.1360.120">
    <property type="entry name" value="Probable tRNA modification gtpase trme, domain 1"/>
    <property type="match status" value="1"/>
</dbReference>
<comment type="caution">
    <text evidence="14">The sequence shown here is derived from an EMBL/GenBank/DDBJ whole genome shotgun (WGS) entry which is preliminary data.</text>
</comment>
<dbReference type="EMBL" id="AUXW01000165">
    <property type="protein sequence ID" value="KKE82369.1"/>
    <property type="molecule type" value="Genomic_DNA"/>
</dbReference>
<feature type="domain" description="TrmE-type G" evidence="13">
    <location>
        <begin position="234"/>
        <end position="395"/>
    </location>
</feature>
<dbReference type="Proteomes" id="UP000033434">
    <property type="component" value="Unassembled WGS sequence"/>
</dbReference>
<dbReference type="Pfam" id="PF01926">
    <property type="entry name" value="MMR_HSR1"/>
    <property type="match status" value="1"/>
</dbReference>
<reference evidence="14 15" key="1">
    <citation type="journal article" date="2015" name="BMC Genomics">
        <title>Genome mining reveals unlocked bioactive potential of marine Gram-negative bacteria.</title>
        <authorList>
            <person name="Machado H."/>
            <person name="Sonnenschein E.C."/>
            <person name="Melchiorsen J."/>
            <person name="Gram L."/>
        </authorList>
    </citation>
    <scope>NUCLEOTIDE SEQUENCE [LARGE SCALE GENOMIC DNA]</scope>
    <source>
        <strain evidence="14 15">S4054</strain>
    </source>
</reference>
<dbReference type="InterPro" id="IPR027417">
    <property type="entry name" value="P-loop_NTPase"/>
</dbReference>
<keyword evidence="10 11" id="KW-0342">GTP-binding</keyword>
<name>A0A0F6AAG0_9GAMM</name>
<dbReference type="InterPro" id="IPR018948">
    <property type="entry name" value="GTP-bd_TrmE_N"/>
</dbReference>
<evidence type="ECO:0000256" key="5">
    <source>
        <dbReference type="ARBA" id="ARBA00022723"/>
    </source>
</evidence>
<accession>A0A0F6AAG0</accession>
<dbReference type="Pfam" id="PF10396">
    <property type="entry name" value="TrmE_N"/>
    <property type="match status" value="1"/>
</dbReference>
<dbReference type="PANTHER" id="PTHR42714:SF2">
    <property type="entry name" value="TRNA MODIFICATION GTPASE GTPBP3, MITOCHONDRIAL"/>
    <property type="match status" value="1"/>
</dbReference>
<comment type="caution">
    <text evidence="11">Lacks conserved residue(s) required for the propagation of feature annotation.</text>
</comment>
<feature type="binding site" evidence="11">
    <location>
        <position position="98"/>
    </location>
    <ligand>
        <name>(6S)-5-formyl-5,6,7,8-tetrahydrofolate</name>
        <dbReference type="ChEBI" id="CHEBI:57457"/>
    </ligand>
</feature>
<feature type="binding site" evidence="11">
    <location>
        <begin position="263"/>
        <end position="269"/>
    </location>
    <ligand>
        <name>GTP</name>
        <dbReference type="ChEBI" id="CHEBI:37565"/>
    </ligand>
</feature>
<evidence type="ECO:0000256" key="1">
    <source>
        <dbReference type="ARBA" id="ARBA00004496"/>
    </source>
</evidence>
<dbReference type="Pfam" id="PF12631">
    <property type="entry name" value="MnmE_helical"/>
    <property type="match status" value="1"/>
</dbReference>
<feature type="binding site" evidence="11">
    <location>
        <position position="269"/>
    </location>
    <ligand>
        <name>Mg(2+)</name>
        <dbReference type="ChEBI" id="CHEBI:18420"/>
    </ligand>
</feature>
<dbReference type="PATRIC" id="fig|1129367.4.peg.3734"/>
<dbReference type="PROSITE" id="PS51709">
    <property type="entry name" value="G_TRME"/>
    <property type="match status" value="1"/>
</dbReference>
<dbReference type="GO" id="GO:0030488">
    <property type="term" value="P:tRNA methylation"/>
    <property type="evidence" value="ECO:0007669"/>
    <property type="project" value="TreeGrafter"/>
</dbReference>
<evidence type="ECO:0000256" key="10">
    <source>
        <dbReference type="ARBA" id="ARBA00023134"/>
    </source>
</evidence>
<protein>
    <recommendedName>
        <fullName evidence="11">tRNA modification GTPase MnmE</fullName>
        <ecNumber evidence="11">3.6.-.-</ecNumber>
    </recommendedName>
</protein>
<dbReference type="InterPro" id="IPR027368">
    <property type="entry name" value="MnmE_dom2"/>
</dbReference>
<dbReference type="AlphaFoldDB" id="A0A0F6AAG0"/>
<dbReference type="Gene3D" id="1.20.120.430">
    <property type="entry name" value="tRNA modification GTPase MnmE domain 2"/>
    <property type="match status" value="1"/>
</dbReference>
<dbReference type="SUPFAM" id="SSF52540">
    <property type="entry name" value="P-loop containing nucleoside triphosphate hydrolases"/>
    <property type="match status" value="1"/>
</dbReference>
<keyword evidence="7 11" id="KW-0378">Hydrolase</keyword>
<dbReference type="SUPFAM" id="SSF116878">
    <property type="entry name" value="TrmE connector domain"/>
    <property type="match status" value="1"/>
</dbReference>
<evidence type="ECO:0000313" key="15">
    <source>
        <dbReference type="Proteomes" id="UP000033434"/>
    </source>
</evidence>
<feature type="binding site" evidence="11">
    <location>
        <begin position="288"/>
        <end position="291"/>
    </location>
    <ligand>
        <name>GTP</name>
        <dbReference type="ChEBI" id="CHEBI:37565"/>
    </ligand>
</feature>
<feature type="binding site" evidence="11">
    <location>
        <position position="263"/>
    </location>
    <ligand>
        <name>K(+)</name>
        <dbReference type="ChEBI" id="CHEBI:29103"/>
    </ligand>
</feature>
<dbReference type="PANTHER" id="PTHR42714">
    <property type="entry name" value="TRNA MODIFICATION GTPASE GTPBP3"/>
    <property type="match status" value="1"/>
</dbReference>
<feature type="binding site" evidence="11">
    <location>
        <position position="265"/>
    </location>
    <ligand>
        <name>K(+)</name>
        <dbReference type="ChEBI" id="CHEBI:29103"/>
    </ligand>
</feature>
<dbReference type="Gene3D" id="3.40.50.300">
    <property type="entry name" value="P-loop containing nucleotide triphosphate hydrolases"/>
    <property type="match status" value="1"/>
</dbReference>
<feature type="binding site" evidence="11">
    <location>
        <position position="138"/>
    </location>
    <ligand>
        <name>(6S)-5-formyl-5,6,7,8-tetrahydrofolate</name>
        <dbReference type="ChEBI" id="CHEBI:57457"/>
    </ligand>
</feature>
<evidence type="ECO:0000256" key="12">
    <source>
        <dbReference type="RuleBase" id="RU003313"/>
    </source>
</evidence>
<dbReference type="InterPro" id="IPR027266">
    <property type="entry name" value="TrmE/GcvT-like"/>
</dbReference>
<dbReference type="CDD" id="cd14858">
    <property type="entry name" value="TrmE_N"/>
    <property type="match status" value="1"/>
</dbReference>
<keyword evidence="8 11" id="KW-0460">Magnesium</keyword>
<keyword evidence="3 11" id="KW-0963">Cytoplasm</keyword>
<dbReference type="NCBIfam" id="NF003661">
    <property type="entry name" value="PRK05291.1-3"/>
    <property type="match status" value="1"/>
</dbReference>
<dbReference type="NCBIfam" id="TIGR00231">
    <property type="entry name" value="small_GTP"/>
    <property type="match status" value="1"/>
</dbReference>
<evidence type="ECO:0000313" key="14">
    <source>
        <dbReference type="EMBL" id="KKE82369.1"/>
    </source>
</evidence>
<dbReference type="InterPro" id="IPR006073">
    <property type="entry name" value="GTP-bd"/>
</dbReference>
<dbReference type="GO" id="GO:0005525">
    <property type="term" value="F:GTP binding"/>
    <property type="evidence" value="ECO:0007669"/>
    <property type="project" value="UniProtKB-UniRule"/>
</dbReference>
<evidence type="ECO:0000256" key="3">
    <source>
        <dbReference type="ARBA" id="ARBA00022490"/>
    </source>
</evidence>
<evidence type="ECO:0000256" key="6">
    <source>
        <dbReference type="ARBA" id="ARBA00022741"/>
    </source>
</evidence>
<keyword evidence="5 11" id="KW-0479">Metal-binding</keyword>
<comment type="function">
    <text evidence="11">Exhibits a very high intrinsic GTPase hydrolysis rate. Involved in the addition of a carboxymethylaminomethyl (cmnm) group at the wobble position (U34) of certain tRNAs, forming tRNA-cmnm(5)s(2)U34.</text>
</comment>
<feature type="binding site" evidence="11">
    <location>
        <position position="248"/>
    </location>
    <ligand>
        <name>Mg(2+)</name>
        <dbReference type="ChEBI" id="CHEBI:18420"/>
    </ligand>
</feature>
<evidence type="ECO:0000256" key="11">
    <source>
        <dbReference type="HAMAP-Rule" id="MF_00379"/>
    </source>
</evidence>
<feature type="binding site" evidence="11">
    <location>
        <begin position="244"/>
        <end position="249"/>
    </location>
    <ligand>
        <name>GTP</name>
        <dbReference type="ChEBI" id="CHEBI:37565"/>
    </ligand>
</feature>
<keyword evidence="9 11" id="KW-0630">Potassium</keyword>
<dbReference type="InterPro" id="IPR025867">
    <property type="entry name" value="MnmE_helical"/>
</dbReference>